<keyword evidence="1" id="KW-0472">Membrane</keyword>
<keyword evidence="1" id="KW-0812">Transmembrane</keyword>
<sequence length="88" mass="9884">MRGDYSQFIWQKLDSIDTRLGELAERHGRMDEKQGRVASSLEKVEGKVSDVEKSIRWVKALFVVGGALIGGAFALYKVFESHISITLK</sequence>
<dbReference type="Proteomes" id="UP000235994">
    <property type="component" value="Unassembled WGS sequence"/>
</dbReference>
<proteinExistence type="predicted"/>
<evidence type="ECO:0000313" key="2">
    <source>
        <dbReference type="EMBL" id="PND31538.1"/>
    </source>
</evidence>
<comment type="caution">
    <text evidence="2">The sequence shown here is derived from an EMBL/GenBank/DDBJ whole genome shotgun (WGS) entry which is preliminary data.</text>
</comment>
<evidence type="ECO:0000313" key="3">
    <source>
        <dbReference type="Proteomes" id="UP000235994"/>
    </source>
</evidence>
<name>A0A2N8KDK3_9BURK</name>
<keyword evidence="1" id="KW-1133">Transmembrane helix</keyword>
<evidence type="ECO:0000256" key="1">
    <source>
        <dbReference type="SAM" id="Phobius"/>
    </source>
</evidence>
<gene>
    <name evidence="2" type="ORF">C1I89_22115</name>
</gene>
<accession>A0A2N8KDK3</accession>
<feature type="transmembrane region" description="Helical" evidence="1">
    <location>
        <begin position="57"/>
        <end position="79"/>
    </location>
</feature>
<keyword evidence="3" id="KW-1185">Reference proteome</keyword>
<dbReference type="EMBL" id="POQS01000006">
    <property type="protein sequence ID" value="PND31538.1"/>
    <property type="molecule type" value="Genomic_DNA"/>
</dbReference>
<reference evidence="2 3" key="1">
    <citation type="submission" date="2018-01" db="EMBL/GenBank/DDBJ databases">
        <title>The draft genome of an aniline degradation strain ANB-1.</title>
        <authorList>
            <person name="Zhang L."/>
            <person name="Jiang J."/>
        </authorList>
    </citation>
    <scope>NUCLEOTIDE SEQUENCE [LARGE SCALE GENOMIC DNA]</scope>
    <source>
        <strain evidence="2 3">ANB-1</strain>
    </source>
</reference>
<protein>
    <submittedName>
        <fullName evidence="2">Uncharacterized protein</fullName>
    </submittedName>
</protein>
<dbReference type="AlphaFoldDB" id="A0A2N8KDK3"/>
<organism evidence="2 3">
    <name type="scientific">Achromobacter pulmonis</name>
    <dbReference type="NCBI Taxonomy" id="1389932"/>
    <lineage>
        <taxon>Bacteria</taxon>
        <taxon>Pseudomonadati</taxon>
        <taxon>Pseudomonadota</taxon>
        <taxon>Betaproteobacteria</taxon>
        <taxon>Burkholderiales</taxon>
        <taxon>Alcaligenaceae</taxon>
        <taxon>Achromobacter</taxon>
    </lineage>
</organism>